<evidence type="ECO:0000256" key="2">
    <source>
        <dbReference type="ARBA" id="ARBA00022679"/>
    </source>
</evidence>
<dbReference type="InterPro" id="IPR012893">
    <property type="entry name" value="HipA-like_C"/>
</dbReference>
<evidence type="ECO:0000313" key="5">
    <source>
        <dbReference type="EMBL" id="QHO70747.1"/>
    </source>
</evidence>
<dbReference type="GO" id="GO:0005829">
    <property type="term" value="C:cytosol"/>
    <property type="evidence" value="ECO:0007669"/>
    <property type="project" value="TreeGrafter"/>
</dbReference>
<dbReference type="KEGG" id="mant:BHD05_14935"/>
<accession>A0A7L5AK73</accession>
<protein>
    <recommendedName>
        <fullName evidence="4">HipA-like C-terminal domain-containing protein</fullName>
    </recommendedName>
</protein>
<organism evidence="5 6">
    <name type="scientific">Marisediminicola antarctica</name>
    <dbReference type="NCBI Taxonomy" id="674079"/>
    <lineage>
        <taxon>Bacteria</taxon>
        <taxon>Bacillati</taxon>
        <taxon>Actinomycetota</taxon>
        <taxon>Actinomycetes</taxon>
        <taxon>Micrococcales</taxon>
        <taxon>Microbacteriaceae</taxon>
        <taxon>Marisediminicola</taxon>
    </lineage>
</organism>
<evidence type="ECO:0000256" key="3">
    <source>
        <dbReference type="ARBA" id="ARBA00022777"/>
    </source>
</evidence>
<keyword evidence="3" id="KW-0418">Kinase</keyword>
<dbReference type="Pfam" id="PF07804">
    <property type="entry name" value="HipA_C"/>
    <property type="match status" value="1"/>
</dbReference>
<dbReference type="AlphaFoldDB" id="A0A7L5AK73"/>
<dbReference type="GO" id="GO:0004674">
    <property type="term" value="F:protein serine/threonine kinase activity"/>
    <property type="evidence" value="ECO:0007669"/>
    <property type="project" value="TreeGrafter"/>
</dbReference>
<evidence type="ECO:0000259" key="4">
    <source>
        <dbReference type="Pfam" id="PF07804"/>
    </source>
</evidence>
<dbReference type="EMBL" id="CP017146">
    <property type="protein sequence ID" value="QHO70747.1"/>
    <property type="molecule type" value="Genomic_DNA"/>
</dbReference>
<evidence type="ECO:0000313" key="6">
    <source>
        <dbReference type="Proteomes" id="UP000464507"/>
    </source>
</evidence>
<dbReference type="Proteomes" id="UP000464507">
    <property type="component" value="Chromosome"/>
</dbReference>
<feature type="domain" description="HipA-like C-terminal" evidence="4">
    <location>
        <begin position="160"/>
        <end position="380"/>
    </location>
</feature>
<evidence type="ECO:0000256" key="1">
    <source>
        <dbReference type="ARBA" id="ARBA00010164"/>
    </source>
</evidence>
<proteinExistence type="inferred from homology"/>
<name>A0A7L5AK73_9MICO</name>
<gene>
    <name evidence="5" type="ORF">BHD05_14935</name>
</gene>
<keyword evidence="6" id="KW-1185">Reference proteome</keyword>
<dbReference type="PANTHER" id="PTHR37419:SF8">
    <property type="entry name" value="TOXIN YJJJ"/>
    <property type="match status" value="1"/>
</dbReference>
<dbReference type="InterPro" id="IPR052028">
    <property type="entry name" value="HipA_Ser/Thr_kinase"/>
</dbReference>
<sequence>MTTSERLFVWIWLPGATEPVVVGAVTQEGSLVSFTYGQSYLARPDRISLYTPELPLKAGRHEPGDGLNIAGALRDGSPDRWGRGVIERRRDAAPNSLSEVDYMLSSGSNRFGALDFQRSRDAYAARDDSATLDELHSAAIILDEGRELSAGLDAALLHGTSLGGARPKATLTGPDGSEWLAKFASSDDRVFAAVNAEGAMLELARRAGMDVPESRVVSSLGKEVLLVRRFDRDGGTRRHVVSGLTMSTTDQMYARYVSYPQILDVLRQYAADPAQPGPELFRRIAMNIAISNNDDHARNHAAFWNGQTLTLTPAYDLTPGQRSGDSFRQAMAYGRDQGGAPGEKKSNFAALVAESETYGLSGSAARDVVDQLVASIEDNWDDAADAARLSAADKQKLREKQVLPRAAFFD</sequence>
<keyword evidence="2" id="KW-0808">Transferase</keyword>
<dbReference type="RefSeq" id="WP_202614239.1">
    <property type="nucleotide sequence ID" value="NZ_CP017146.1"/>
</dbReference>
<dbReference type="PANTHER" id="PTHR37419">
    <property type="entry name" value="SERINE/THREONINE-PROTEIN KINASE TOXIN HIPA"/>
    <property type="match status" value="1"/>
</dbReference>
<reference evidence="5 6" key="1">
    <citation type="submission" date="2016-09" db="EMBL/GenBank/DDBJ databases">
        <title>Complete genome sequence of microbes from the polar regions.</title>
        <authorList>
            <person name="Liao L."/>
            <person name="Chen B."/>
        </authorList>
    </citation>
    <scope>NUCLEOTIDE SEQUENCE [LARGE SCALE GENOMIC DNA]</scope>
    <source>
        <strain evidence="5 6">ZS314</strain>
    </source>
</reference>
<comment type="similarity">
    <text evidence="1">Belongs to the HipA Ser/Thr kinase family.</text>
</comment>